<proteinExistence type="predicted"/>
<protein>
    <submittedName>
        <fullName evidence="2">Glycosyltransferase family 4 protein</fullName>
    </submittedName>
</protein>
<gene>
    <name evidence="2" type="ORF">HJG44_05450</name>
</gene>
<sequence length="352" mass="37687">MSLTILSVAYPLAPVSPDAAGGAEQVLSMLDRAIVEAGHRSVVVAQEGSKIAGTLVPVPAVSGDLDEGAKARAHAATRAAIGSALARFPVDLVHLHGIDFHAYLPPPGPPVLATLHLPPSWYPAEALRPSRPDTWLHCVSDIQHAACSEGPRLLPAIPNGVDVEALQARHAKRGYAMVLGRICPEKGVHVALEAAKLAGVPLLVAGEVFPYDSHRRYFDEEVRPRLDRQRRFVGPIGFARKRRLLTAARCLLVPSLAPETSSLVAREAASCGTPVIAFPNGALSDAVEHERTGFLVHDVEAMAAAIHRAGEIDPETCRETARRRFSRHIMTAAYLDLYAKLAARRMALHGAA</sequence>
<accession>A0A849I2I7</accession>
<dbReference type="GO" id="GO:0016757">
    <property type="term" value="F:glycosyltransferase activity"/>
    <property type="evidence" value="ECO:0007669"/>
    <property type="project" value="UniProtKB-ARBA"/>
</dbReference>
<comment type="caution">
    <text evidence="2">The sequence shown here is derived from an EMBL/GenBank/DDBJ whole genome shotgun (WGS) entry which is preliminary data.</text>
</comment>
<dbReference type="EMBL" id="JABEPP010000002">
    <property type="protein sequence ID" value="NNM71844.1"/>
    <property type="molecule type" value="Genomic_DNA"/>
</dbReference>
<reference evidence="2 3" key="1">
    <citation type="submission" date="2020-04" db="EMBL/GenBank/DDBJ databases">
        <title>Enterovirga sp. isolate from soil.</title>
        <authorList>
            <person name="Chea S."/>
            <person name="Kim D.-U."/>
        </authorList>
    </citation>
    <scope>NUCLEOTIDE SEQUENCE [LARGE SCALE GENOMIC DNA]</scope>
    <source>
        <strain evidence="2 3">DB1703</strain>
    </source>
</reference>
<dbReference type="RefSeq" id="WP_171217377.1">
    <property type="nucleotide sequence ID" value="NZ_JABEPP010000002.1"/>
</dbReference>
<evidence type="ECO:0000313" key="3">
    <source>
        <dbReference type="Proteomes" id="UP000564885"/>
    </source>
</evidence>
<dbReference type="SUPFAM" id="SSF53756">
    <property type="entry name" value="UDP-Glycosyltransferase/glycogen phosphorylase"/>
    <property type="match status" value="1"/>
</dbReference>
<dbReference type="CDD" id="cd03802">
    <property type="entry name" value="GT4_AviGT4-like"/>
    <property type="match status" value="1"/>
</dbReference>
<dbReference type="AlphaFoldDB" id="A0A849I2I7"/>
<dbReference type="InterPro" id="IPR028098">
    <property type="entry name" value="Glyco_trans_4-like_N"/>
</dbReference>
<evidence type="ECO:0000259" key="1">
    <source>
        <dbReference type="Pfam" id="PF13439"/>
    </source>
</evidence>
<dbReference type="Proteomes" id="UP000564885">
    <property type="component" value="Unassembled WGS sequence"/>
</dbReference>
<keyword evidence="3" id="KW-1185">Reference proteome</keyword>
<keyword evidence="2" id="KW-0808">Transferase</keyword>
<feature type="domain" description="Glycosyltransferase subfamily 4-like N-terminal" evidence="1">
    <location>
        <begin position="21"/>
        <end position="163"/>
    </location>
</feature>
<dbReference type="PANTHER" id="PTHR12526">
    <property type="entry name" value="GLYCOSYLTRANSFERASE"/>
    <property type="match status" value="1"/>
</dbReference>
<dbReference type="PANTHER" id="PTHR12526:SF595">
    <property type="entry name" value="BLL5217 PROTEIN"/>
    <property type="match status" value="1"/>
</dbReference>
<dbReference type="Pfam" id="PF13439">
    <property type="entry name" value="Glyco_transf_4"/>
    <property type="match status" value="1"/>
</dbReference>
<evidence type="ECO:0000313" key="2">
    <source>
        <dbReference type="EMBL" id="NNM71844.1"/>
    </source>
</evidence>
<dbReference type="Pfam" id="PF13692">
    <property type="entry name" value="Glyco_trans_1_4"/>
    <property type="match status" value="1"/>
</dbReference>
<organism evidence="2 3">
    <name type="scientific">Enterovirga aerilata</name>
    <dbReference type="NCBI Taxonomy" id="2730920"/>
    <lineage>
        <taxon>Bacteria</taxon>
        <taxon>Pseudomonadati</taxon>
        <taxon>Pseudomonadota</taxon>
        <taxon>Alphaproteobacteria</taxon>
        <taxon>Hyphomicrobiales</taxon>
        <taxon>Methylobacteriaceae</taxon>
        <taxon>Enterovirga</taxon>
    </lineage>
</organism>
<name>A0A849I2I7_9HYPH</name>
<dbReference type="Gene3D" id="3.40.50.2000">
    <property type="entry name" value="Glycogen Phosphorylase B"/>
    <property type="match status" value="2"/>
</dbReference>